<keyword evidence="2" id="KW-1185">Reference proteome</keyword>
<dbReference type="FunCoup" id="A0A2I4FHQ8">
    <property type="interactions" value="124"/>
</dbReference>
<protein>
    <submittedName>
        <fullName evidence="3">Uncharacterized protein LOC108998764 isoform X2</fullName>
    </submittedName>
</protein>
<dbReference type="RefSeq" id="XP_018831194.1">
    <property type="nucleotide sequence ID" value="XM_018975649.2"/>
</dbReference>
<dbReference type="Gene3D" id="3.30.565.10">
    <property type="entry name" value="Histidine kinase-like ATPase, C-terminal domain"/>
    <property type="match status" value="1"/>
</dbReference>
<dbReference type="PANTHER" id="PTHR32387:SF3">
    <property type="entry name" value="ATP_DNA BINDING PROTEIN"/>
    <property type="match status" value="1"/>
</dbReference>
<dbReference type="InterPro" id="IPR058210">
    <property type="entry name" value="SACS/Nov_dom"/>
</dbReference>
<accession>A0A2I4FHQ8</accession>
<dbReference type="NCBIfam" id="NF047352">
    <property type="entry name" value="P_loop_sacsin"/>
    <property type="match status" value="1"/>
</dbReference>
<dbReference type="OrthoDB" id="1262810at2759"/>
<dbReference type="GeneID" id="108998764"/>
<gene>
    <name evidence="3" type="primary">LOC108998764</name>
</gene>
<organism evidence="2 3">
    <name type="scientific">Juglans regia</name>
    <name type="common">English walnut</name>
    <dbReference type="NCBI Taxonomy" id="51240"/>
    <lineage>
        <taxon>Eukaryota</taxon>
        <taxon>Viridiplantae</taxon>
        <taxon>Streptophyta</taxon>
        <taxon>Embryophyta</taxon>
        <taxon>Tracheophyta</taxon>
        <taxon>Spermatophyta</taxon>
        <taxon>Magnoliopsida</taxon>
        <taxon>eudicotyledons</taxon>
        <taxon>Gunneridae</taxon>
        <taxon>Pentapetalae</taxon>
        <taxon>rosids</taxon>
        <taxon>fabids</taxon>
        <taxon>Fagales</taxon>
        <taxon>Juglandaceae</taxon>
        <taxon>Juglans</taxon>
    </lineage>
</organism>
<reference evidence="3" key="1">
    <citation type="submission" date="2025-08" db="UniProtKB">
        <authorList>
            <consortium name="RefSeq"/>
        </authorList>
    </citation>
    <scope>IDENTIFICATION</scope>
    <source>
        <tissue evidence="3">Leaves</tissue>
    </source>
</reference>
<dbReference type="PANTHER" id="PTHR32387">
    <property type="entry name" value="WU:FJ29H11"/>
    <property type="match status" value="1"/>
</dbReference>
<dbReference type="InterPro" id="IPR052957">
    <property type="entry name" value="Auxin_embryo_med"/>
</dbReference>
<feature type="domain" description="Sacsin/Nov" evidence="1">
    <location>
        <begin position="27"/>
        <end position="143"/>
    </location>
</feature>
<evidence type="ECO:0000313" key="2">
    <source>
        <dbReference type="Proteomes" id="UP000235220"/>
    </source>
</evidence>
<dbReference type="InterPro" id="IPR036890">
    <property type="entry name" value="HATPase_C_sf"/>
</dbReference>
<evidence type="ECO:0000313" key="3">
    <source>
        <dbReference type="RefSeq" id="XP_018831194.1"/>
    </source>
</evidence>
<sequence>MEEAREHIKDIRRTKFSIGGTPNPLTEDLHQAVKNLSAELYAKDVHFLMELIQNAEDNDYAESVDPSLEFIIVSEDITATGAPATLLIFNNEKGFSSKNIDSICSVGRSTKKGYRKRGYIGEKGIGFKSVFLVTSRPYIFSNGYQIRFNEEPCPHCNLGYIVPEWVEENPTLSDIQQIYGSTTTLPTTTIVIPLKPDKVIAVKQQLSSIHPEVLLFLSKIKRLSVREHNEDPRLNTVSAIAITSETDLVTRKNMDAESYTLHLSAEEKDNASDRECSYYMWKQKFPVRQENRVERRMEVEELVITLAFPVGARLHMGMTSPGIYAFLPTEMVTNFPFIIQADFLLASSRETILLDSKWNQGILDCVPSAFFNAFVSLVRNSVNAPVSSLVPMFRFIPVDHSSYQVLNTVRQSIKAKLVEENIVPSETYSEQKFFHKPCEVGRLMPDFWRILDQAREQKVNLHNLSSHGKYILSSSFDNEEYDNILSFLGVEPVNNEWYAKCIQSSNLVAGVSEDLYLEILLFFASNWRSKFECTNIKNVRLIKYVGVDGDESLCSIYECMNCYTVVSLSRDYRYVSWLSDSSREFRCAGNRFFMPTSTQEALFCSSKKVAIWDWLQVQVKVVVVNVYEYALHLKNFLNNNRKLAVAFVRFLYHSLLKEHLSRGEIDYLCGIMPLIDNYGDLTTKRQGVLVPANGSKWVELIVSNPWRGVDYIELGEEYLRPGYFAGEFTSGEQLLEFLKTHVGASDIPDISPPDVEIPAVAAPLTIQNVFLLLDWIRNLKYRGSRIPNRFLKSIKDGNWLKITTIGCPGYRPPSLSFMLTSSLGTILQNGSVLVDIPLLDQNFYGDRINDYKDELTTIGVMFEYGEACEYIGNHLMSVAENSTLTRSQVLSVLNFIRFLRENVLPLDNFISRIKERRWLRTTCGDRSPVESVLYDPEWRIASQISDIPFIDTYYFGEEILSFKEELKSLGVLIGFNGSFKLVGDNLKSSSRLTALTAEAVLLILECMHHLRSPTKLVETLRGVKCFKTNIGYKSPGECFLFDSQWACMLQVFDGFPLIDHDFHGNIIFFYINQLRQIGVKVDFEEAVKVFAHSFRQKASSMTKENVLSFLSCYRQLEGTPHKFPPYLNKFLREEKWLRTRLGGVCRSPSDCILYGPNWKSIASITVLPFIDDSENYYGMGIHEYRKELKKMGVVTEVKDGVKFVAASLYFPRDPSRITPANVLALLECISILLNENNYSFPDTFMKRISEKWLKTHDGYRPPDECCLFDSSWGSYLKHTDGPFVDQDFYGSNITSYKKELDAIGVTVHVDKGCPLIASHLDFHQEFSTIVRIYNYLNVFTWGPDSEATPDSEAVKRIWIPNGSENGKWGFPC</sequence>
<dbReference type="SUPFAM" id="SSF55874">
    <property type="entry name" value="ATPase domain of HSP90 chaperone/DNA topoisomerase II/histidine kinase"/>
    <property type="match status" value="1"/>
</dbReference>
<dbReference type="Gramene" id="Jr02_00420_p1">
    <property type="protein sequence ID" value="cds.Jr02_00420_p1"/>
    <property type="gene ID" value="Jr02_00420"/>
</dbReference>
<dbReference type="Pfam" id="PF25794">
    <property type="entry name" value="SACS"/>
    <property type="match status" value="1"/>
</dbReference>
<evidence type="ECO:0000259" key="1">
    <source>
        <dbReference type="Pfam" id="PF25794"/>
    </source>
</evidence>
<dbReference type="Proteomes" id="UP000235220">
    <property type="component" value="Chromosome 2"/>
</dbReference>
<proteinExistence type="predicted"/>
<name>A0A2I4FHQ8_JUGRE</name>